<organism evidence="1 2">
    <name type="scientific">Cochliobolus heterostrophus (strain C5 / ATCC 48332 / race O)</name>
    <name type="common">Southern corn leaf blight fungus</name>
    <name type="synonym">Bipolaris maydis</name>
    <dbReference type="NCBI Taxonomy" id="701091"/>
    <lineage>
        <taxon>Eukaryota</taxon>
        <taxon>Fungi</taxon>
        <taxon>Dikarya</taxon>
        <taxon>Ascomycota</taxon>
        <taxon>Pezizomycotina</taxon>
        <taxon>Dothideomycetes</taxon>
        <taxon>Pleosporomycetidae</taxon>
        <taxon>Pleosporales</taxon>
        <taxon>Pleosporineae</taxon>
        <taxon>Pleosporaceae</taxon>
        <taxon>Bipolaris</taxon>
    </lineage>
</organism>
<dbReference type="OrthoDB" id="5392202at2759"/>
<dbReference type="PANTHER" id="PTHR28180:SF2">
    <property type="entry name" value="PEROXISOMAL PROTEIN 2"/>
    <property type="match status" value="1"/>
</dbReference>
<dbReference type="PANTHER" id="PTHR28180">
    <property type="entry name" value="CONSERVED MITOCHONDRIAL PROTEIN-RELATED"/>
    <property type="match status" value="1"/>
</dbReference>
<dbReference type="InterPro" id="IPR029032">
    <property type="entry name" value="AhpD-like"/>
</dbReference>
<dbReference type="eggNOG" id="ENOG502S01H">
    <property type="taxonomic scope" value="Eukaryota"/>
</dbReference>
<evidence type="ECO:0000313" key="1">
    <source>
        <dbReference type="EMBL" id="EMD86592.1"/>
    </source>
</evidence>
<gene>
    <name evidence="1" type="ORF">COCHEDRAFT_1115297</name>
</gene>
<dbReference type="Gene3D" id="1.20.1290.10">
    <property type="entry name" value="AhpD-like"/>
    <property type="match status" value="1"/>
</dbReference>
<keyword evidence="2" id="KW-1185">Reference proteome</keyword>
<dbReference type="InterPro" id="IPR052999">
    <property type="entry name" value="PTS1_Protein"/>
</dbReference>
<protein>
    <submittedName>
        <fullName evidence="1">Uncharacterized protein</fullName>
    </submittedName>
</protein>
<reference evidence="2" key="2">
    <citation type="journal article" date="2013" name="PLoS Genet.">
        <title>Comparative genome structure, secondary metabolite, and effector coding capacity across Cochliobolus pathogens.</title>
        <authorList>
            <person name="Condon B.J."/>
            <person name="Leng Y."/>
            <person name="Wu D."/>
            <person name="Bushley K.E."/>
            <person name="Ohm R.A."/>
            <person name="Otillar R."/>
            <person name="Martin J."/>
            <person name="Schackwitz W."/>
            <person name="Grimwood J."/>
            <person name="MohdZainudin N."/>
            <person name="Xue C."/>
            <person name="Wang R."/>
            <person name="Manning V.A."/>
            <person name="Dhillon B."/>
            <person name="Tu Z.J."/>
            <person name="Steffenson B.J."/>
            <person name="Salamov A."/>
            <person name="Sun H."/>
            <person name="Lowry S."/>
            <person name="LaButti K."/>
            <person name="Han J."/>
            <person name="Copeland A."/>
            <person name="Lindquist E."/>
            <person name="Barry K."/>
            <person name="Schmutz J."/>
            <person name="Baker S.E."/>
            <person name="Ciuffetti L.M."/>
            <person name="Grigoriev I.V."/>
            <person name="Zhong S."/>
            <person name="Turgeon B.G."/>
        </authorList>
    </citation>
    <scope>NUCLEOTIDE SEQUENCE [LARGE SCALE GENOMIC DNA]</scope>
    <source>
        <strain evidence="2">C5 / ATCC 48332 / race O</strain>
    </source>
</reference>
<dbReference type="Proteomes" id="UP000016936">
    <property type="component" value="Unassembled WGS sequence"/>
</dbReference>
<dbReference type="EMBL" id="KB445584">
    <property type="protein sequence ID" value="EMD86592.1"/>
    <property type="molecule type" value="Genomic_DNA"/>
</dbReference>
<proteinExistence type="predicted"/>
<dbReference type="AlphaFoldDB" id="M2UFA4"/>
<dbReference type="STRING" id="701091.M2UFA4"/>
<dbReference type="SUPFAM" id="SSF69118">
    <property type="entry name" value="AhpD-like"/>
    <property type="match status" value="1"/>
</dbReference>
<accession>M2UFA4</accession>
<name>M2UFA4_COCH5</name>
<evidence type="ECO:0000313" key="2">
    <source>
        <dbReference type="Proteomes" id="UP000016936"/>
    </source>
</evidence>
<dbReference type="HOGENOM" id="CLU_069193_0_0_1"/>
<sequence>MSEALQHLQAMLKPPHSLVPTVADTSHIQRLFHKWEKEARGKGLSYSSWLALMTATVIGASSEASMTALYHHATASMDLKDSIVIAEFMREIGLKGIAVVSLPQIMDMLDEFRASLPSAVISSLNTRSSSFANSDNINSIKEQGEKLWNAIHHPNGGKIERRLANAHPDLGNYIRYHVYGGLLSRDYAVTVGRITISLCAIACLRASRPFSRQLAGHVHALKKTWNDGSWISDPNAGSQEGVRWLTSDEGCIWVLEVVDDLVLAIKNGRTASPIMKASRL</sequence>
<reference evidence="1 2" key="1">
    <citation type="journal article" date="2012" name="PLoS Pathog.">
        <title>Diverse lifestyles and strategies of plant pathogenesis encoded in the genomes of eighteen Dothideomycetes fungi.</title>
        <authorList>
            <person name="Ohm R.A."/>
            <person name="Feau N."/>
            <person name="Henrissat B."/>
            <person name="Schoch C.L."/>
            <person name="Horwitz B.A."/>
            <person name="Barry K.W."/>
            <person name="Condon B.J."/>
            <person name="Copeland A.C."/>
            <person name="Dhillon B."/>
            <person name="Glaser F."/>
            <person name="Hesse C.N."/>
            <person name="Kosti I."/>
            <person name="LaButti K."/>
            <person name="Lindquist E.A."/>
            <person name="Lucas S."/>
            <person name="Salamov A.A."/>
            <person name="Bradshaw R.E."/>
            <person name="Ciuffetti L."/>
            <person name="Hamelin R.C."/>
            <person name="Kema G.H.J."/>
            <person name="Lawrence C."/>
            <person name="Scott J.A."/>
            <person name="Spatafora J.W."/>
            <person name="Turgeon B.G."/>
            <person name="de Wit P.J.G.M."/>
            <person name="Zhong S."/>
            <person name="Goodwin S.B."/>
            <person name="Grigoriev I.V."/>
        </authorList>
    </citation>
    <scope>NUCLEOTIDE SEQUENCE [LARGE SCALE GENOMIC DNA]</scope>
    <source>
        <strain evidence="2">C5 / ATCC 48332 / race O</strain>
    </source>
</reference>